<evidence type="ECO:0008006" key="4">
    <source>
        <dbReference type="Google" id="ProtNLM"/>
    </source>
</evidence>
<feature type="region of interest" description="Disordered" evidence="1">
    <location>
        <begin position="1"/>
        <end position="21"/>
    </location>
</feature>
<protein>
    <recommendedName>
        <fullName evidence="4">Glycine zipper domain-containing protein</fullName>
    </recommendedName>
</protein>
<reference evidence="2 3" key="1">
    <citation type="journal article" date="2019" name="Int. J. Syst. Evol. Microbiol.">
        <title>The Global Catalogue of Microorganisms (GCM) 10K type strain sequencing project: providing services to taxonomists for standard genome sequencing and annotation.</title>
        <authorList>
            <consortium name="The Broad Institute Genomics Platform"/>
            <consortium name="The Broad Institute Genome Sequencing Center for Infectious Disease"/>
            <person name="Wu L."/>
            <person name="Ma J."/>
        </authorList>
    </citation>
    <scope>NUCLEOTIDE SEQUENCE [LARGE SCALE GENOMIC DNA]</scope>
    <source>
        <strain evidence="2 3">JCM 15503</strain>
    </source>
</reference>
<gene>
    <name evidence="2" type="ORF">GCM10009107_33950</name>
</gene>
<name>A0ABN1K668_9BURK</name>
<accession>A0ABN1K668</accession>
<dbReference type="Proteomes" id="UP001500279">
    <property type="component" value="Unassembled WGS sequence"/>
</dbReference>
<proteinExistence type="predicted"/>
<evidence type="ECO:0000313" key="3">
    <source>
        <dbReference type="Proteomes" id="UP001500279"/>
    </source>
</evidence>
<evidence type="ECO:0000256" key="1">
    <source>
        <dbReference type="SAM" id="MobiDB-lite"/>
    </source>
</evidence>
<organism evidence="2 3">
    <name type="scientific">Ideonella azotifigens</name>
    <dbReference type="NCBI Taxonomy" id="513160"/>
    <lineage>
        <taxon>Bacteria</taxon>
        <taxon>Pseudomonadati</taxon>
        <taxon>Pseudomonadota</taxon>
        <taxon>Betaproteobacteria</taxon>
        <taxon>Burkholderiales</taxon>
        <taxon>Sphaerotilaceae</taxon>
        <taxon>Ideonella</taxon>
    </lineage>
</organism>
<sequence>MTTSNPLADANRDPITGAPGAHPIGTGVGAAVGGMAAGAAMGTVAGPVGTAIGAAAGAIIGGLAGKGVAEQVDPTREDAYWRENYRDRPYVDSALAYDEYAPAYSLGHQYYSQYPDASFDDIEPQLGRDWDERYRGNSSLSWDKAKHATRDAWERVSNGVERAIPGDSDHDGR</sequence>
<dbReference type="RefSeq" id="WP_141287478.1">
    <property type="nucleotide sequence ID" value="NZ_BAAAEW010000022.1"/>
</dbReference>
<keyword evidence="3" id="KW-1185">Reference proteome</keyword>
<dbReference type="EMBL" id="BAAAEW010000022">
    <property type="protein sequence ID" value="GAA0755962.1"/>
    <property type="molecule type" value="Genomic_DNA"/>
</dbReference>
<evidence type="ECO:0000313" key="2">
    <source>
        <dbReference type="EMBL" id="GAA0755962.1"/>
    </source>
</evidence>
<comment type="caution">
    <text evidence="2">The sequence shown here is derived from an EMBL/GenBank/DDBJ whole genome shotgun (WGS) entry which is preliminary data.</text>
</comment>